<evidence type="ECO:0000313" key="1">
    <source>
        <dbReference type="EMBL" id="RMJ03932.1"/>
    </source>
</evidence>
<sequence>MKTICFIANFEKTFFYLEIAKALKSEGYLISWITTSKELRKKIISDMPASDILYLSPDDLETFDNPSQNVDINVNEILAIDRILTDSARNKKLLQSQAIKIERYLRSCNVNLIIGELTWAHELLISRLASELFGVTYVNPHTIRIPDNRIAFFTDEEQSKAIALETGDLIDEVKAKKPKYLKYNDEKIKKTTSATYRVKKLFTSMIHNKNVDPEDQTKFSSWIKWFVARMKEGFYRDAYGLIEKKFDHLQLDRPYILYTLHKQPEASVDVIGSYFSDQEALIKRLWTALPDSWDLIVKEHSNAVGDRSPLFYARLKGHPNLFFAKVSTDSYSLIRGARAVFTISGTSAYEAALMGVPSFTFSNCFFNCHPLCQRVSISDLKYKGIKSLITESLSSKENPSLQLTAWLEKYSMEGQVGDPIRLPSCMEPSNIQNIARALKRMI</sequence>
<dbReference type="Proteomes" id="UP000265903">
    <property type="component" value="Unassembled WGS sequence"/>
</dbReference>
<dbReference type="EMBL" id="QMDL01000002">
    <property type="protein sequence ID" value="RMJ03932.1"/>
    <property type="molecule type" value="Genomic_DNA"/>
</dbReference>
<gene>
    <name evidence="1" type="ORF">DOQ08_01252</name>
</gene>
<dbReference type="RefSeq" id="WP_114334056.1">
    <property type="nucleotide sequence ID" value="NZ_QMDL01000002.1"/>
</dbReference>
<dbReference type="OrthoDB" id="9794206at2"/>
<protein>
    <submittedName>
        <fullName evidence="1">Capsule polysaccharide biosynthesis protein</fullName>
    </submittedName>
</protein>
<keyword evidence="2" id="KW-1185">Reference proteome</keyword>
<proteinExistence type="predicted"/>
<reference evidence="1 2" key="1">
    <citation type="submission" date="2018-08" db="EMBL/GenBank/DDBJ databases">
        <title>Whole Genome Sequence of the Moderate Halophilic Marine Bacterium Marinobacter litoralis Sw-45.</title>
        <authorList>
            <person name="Musa H."/>
        </authorList>
    </citation>
    <scope>NUCLEOTIDE SEQUENCE [LARGE SCALE GENOMIC DNA]</scope>
    <source>
        <strain evidence="1 2">Sw-45</strain>
    </source>
</reference>
<evidence type="ECO:0000313" key="2">
    <source>
        <dbReference type="Proteomes" id="UP000265903"/>
    </source>
</evidence>
<accession>A0A3M2RF70</accession>
<organism evidence="1 2">
    <name type="scientific">Marinobacter litoralis</name>
    <dbReference type="NCBI Taxonomy" id="187981"/>
    <lineage>
        <taxon>Bacteria</taxon>
        <taxon>Pseudomonadati</taxon>
        <taxon>Pseudomonadota</taxon>
        <taxon>Gammaproteobacteria</taxon>
        <taxon>Pseudomonadales</taxon>
        <taxon>Marinobacteraceae</taxon>
        <taxon>Marinobacter</taxon>
    </lineage>
</organism>
<dbReference type="AlphaFoldDB" id="A0A3M2RF70"/>
<comment type="caution">
    <text evidence="1">The sequence shown here is derived from an EMBL/GenBank/DDBJ whole genome shotgun (WGS) entry which is preliminary data.</text>
</comment>
<dbReference type="SUPFAM" id="SSF53756">
    <property type="entry name" value="UDP-Glycosyltransferase/glycogen phosphorylase"/>
    <property type="match status" value="1"/>
</dbReference>
<name>A0A3M2RF70_9GAMM</name>